<proteinExistence type="predicted"/>
<evidence type="ECO:0000256" key="2">
    <source>
        <dbReference type="ARBA" id="ARBA00022475"/>
    </source>
</evidence>
<feature type="domain" description="Sulfatase N-terminal" evidence="10">
    <location>
        <begin position="312"/>
        <end position="582"/>
    </location>
</feature>
<dbReference type="SUPFAM" id="SSF53649">
    <property type="entry name" value="Alkaline phosphatase-like"/>
    <property type="match status" value="1"/>
</dbReference>
<feature type="binding site" evidence="8">
    <location>
        <position position="531"/>
    </location>
    <ligand>
        <name>Mn(2+)</name>
        <dbReference type="ChEBI" id="CHEBI:29035"/>
    </ligand>
</feature>
<dbReference type="GO" id="GO:0005886">
    <property type="term" value="C:plasma membrane"/>
    <property type="evidence" value="ECO:0007669"/>
    <property type="project" value="UniProtKB-SubCell"/>
</dbReference>
<keyword evidence="4 9" id="KW-1133">Transmembrane helix</keyword>
<sequence length="665" mass="75594">MVRCLMEHIALQPSLDQQTKEDNNTSFILLIKGSLGSIWTLMIFYIVMLSILSFSRLSLILWQAERTLINDAWLQIMINGFRIDISTMSYLMILPLLLTAISLITAKGMKILKPIVFAWLTLILLSTIFFEVITPTFILEYDLRPNRLFIEYLIYPKEVISMLLSGYKLEILCSLLALFISYKLSVFLFDKSWSDSVSIPKKYLSFICMTLFLLCLLGARGTLEHRPINPAMMSFSTDHLLNDLSVNSLYSTAFALKQMQLEKGSDNYYGKMAAQEILNEIKSASLTALDLYKNSEIPTQSYHQASYRGKPKNIVILLQESLGARYVKTLGGLPLSPELDKLMTQGWNLTNLYATGTRSVRGIEAVITGFTPTTSRSIVKLDKSQHDFFTIAQFLKPQNYNTQFIYGGESHFDNMKSFFLGNGFTDIVDLPKFDNVEFEGSWGASDEDLYDQAHREFELLNQNEEPFFSLVFTSSNHSPYDYPDNKISLYDEQKSSRNNAAKYADYALGQFFKKAKKADYWNNTIFVIIADHDSRVGGAELVPIEHFHIPALIIGQDIPAKQDARLASQIDIAPTLLSLAGISGYHPMIGHDLTQNIPKKKQRAMMQYDKNFLFMTLDDKTFLQPEKPALIIRNNDNKVSTQALSKRAKAHALLGSYLYKNGLYK</sequence>
<feature type="binding site" evidence="8">
    <location>
        <position position="320"/>
    </location>
    <ligand>
        <name>Mn(2+)</name>
        <dbReference type="ChEBI" id="CHEBI:29035"/>
    </ligand>
</feature>
<feature type="binding site" evidence="8">
    <location>
        <position position="532"/>
    </location>
    <ligand>
        <name>Mn(2+)</name>
        <dbReference type="ChEBI" id="CHEBI:29035"/>
    </ligand>
</feature>
<protein>
    <submittedName>
        <fullName evidence="11">Sulfatase domain protein</fullName>
    </submittedName>
</protein>
<evidence type="ECO:0000256" key="6">
    <source>
        <dbReference type="PIRSR" id="PIRSR005091-1"/>
    </source>
</evidence>
<gene>
    <name evidence="11" type="ordered locus">CPS_2716</name>
</gene>
<dbReference type="PIRSF" id="PIRSF005091">
    <property type="entry name" value="Mmb_sulf_HI1246"/>
    <property type="match status" value="1"/>
</dbReference>
<evidence type="ECO:0000256" key="7">
    <source>
        <dbReference type="PIRSR" id="PIRSR005091-2"/>
    </source>
</evidence>
<dbReference type="Gene3D" id="3.40.720.10">
    <property type="entry name" value="Alkaline Phosphatase, subunit A"/>
    <property type="match status" value="1"/>
</dbReference>
<feature type="transmembrane region" description="Helical" evidence="9">
    <location>
        <begin position="159"/>
        <end position="182"/>
    </location>
</feature>
<feature type="binding site" evidence="7">
    <location>
        <position position="477"/>
    </location>
    <ligand>
        <name>substrate</name>
    </ligand>
</feature>
<feature type="active site" evidence="6">
    <location>
        <position position="359"/>
    </location>
</feature>
<feature type="transmembrane region" description="Helical" evidence="9">
    <location>
        <begin position="38"/>
        <end position="63"/>
    </location>
</feature>
<name>Q480U1_COLP3</name>
<evidence type="ECO:0000256" key="9">
    <source>
        <dbReference type="SAM" id="Phobius"/>
    </source>
</evidence>
<dbReference type="InterPro" id="IPR000917">
    <property type="entry name" value="Sulfatase_N"/>
</dbReference>
<keyword evidence="5 9" id="KW-0472">Membrane</keyword>
<evidence type="ECO:0000259" key="10">
    <source>
        <dbReference type="Pfam" id="PF00884"/>
    </source>
</evidence>
<dbReference type="EMBL" id="CP000083">
    <property type="protein sequence ID" value="AAZ26404.1"/>
    <property type="molecule type" value="Genomic_DNA"/>
</dbReference>
<organism evidence="11 12">
    <name type="scientific">Colwellia psychrerythraea (strain 34H / ATCC BAA-681)</name>
    <name type="common">Vibrio psychroerythus</name>
    <dbReference type="NCBI Taxonomy" id="167879"/>
    <lineage>
        <taxon>Bacteria</taxon>
        <taxon>Pseudomonadati</taxon>
        <taxon>Pseudomonadota</taxon>
        <taxon>Gammaproteobacteria</taxon>
        <taxon>Alteromonadales</taxon>
        <taxon>Colwelliaceae</taxon>
        <taxon>Colwellia</taxon>
    </lineage>
</organism>
<dbReference type="InterPro" id="IPR012160">
    <property type="entry name" value="LtaS-like"/>
</dbReference>
<dbReference type="Pfam" id="PF00884">
    <property type="entry name" value="Sulfatase"/>
    <property type="match status" value="1"/>
</dbReference>
<keyword evidence="3 9" id="KW-0812">Transmembrane</keyword>
<feature type="transmembrane region" description="Helical" evidence="9">
    <location>
        <begin position="83"/>
        <end position="104"/>
    </location>
</feature>
<feature type="transmembrane region" description="Helical" evidence="9">
    <location>
        <begin position="203"/>
        <end position="223"/>
    </location>
</feature>
<evidence type="ECO:0000256" key="1">
    <source>
        <dbReference type="ARBA" id="ARBA00004651"/>
    </source>
</evidence>
<keyword evidence="7" id="KW-0464">Manganese</keyword>
<dbReference type="PANTHER" id="PTHR47371">
    <property type="entry name" value="LIPOTEICHOIC ACID SYNTHASE"/>
    <property type="match status" value="1"/>
</dbReference>
<reference evidence="11" key="1">
    <citation type="journal article" date="2005" name="Proc. Natl. Acad. Sci. U.S.A.">
        <title>The psychrophilic lifestyle as revealed by the genome sequence of Colwellia psychrerythraea 34H through genomic and proteomic analyses.</title>
        <authorList>
            <person name="Methe B.A."/>
            <person name="Nelson K.E."/>
            <person name="Deming J.W."/>
            <person name="Momen B."/>
            <person name="Melamud E."/>
            <person name="Zhang X."/>
            <person name="Moult J."/>
            <person name="Madupu R."/>
            <person name="Nelson W.C."/>
            <person name="Dodson R.J."/>
            <person name="Brinkac L.M."/>
            <person name="Daugherty S.C."/>
            <person name="Durkin A.S."/>
            <person name="DeBoy R.T."/>
            <person name="Kolonay J.F."/>
            <person name="Sullivan S.A."/>
            <person name="Zhou L."/>
            <person name="Davidsen T.M."/>
            <person name="Wu M."/>
            <person name="Huston A.L."/>
            <person name="Lewis M."/>
            <person name="Weaver B."/>
            <person name="Weidman J.F."/>
            <person name="Khouri H."/>
            <person name="Utterback T.R."/>
            <person name="Feldblyum T.V."/>
            <person name="Fraser C.M."/>
        </authorList>
    </citation>
    <scope>NUCLEOTIDE SEQUENCE [LARGE SCALE GENOMIC DNA]</scope>
    <source>
        <strain evidence="11">34H</strain>
    </source>
</reference>
<keyword evidence="2" id="KW-1003">Cell membrane</keyword>
<evidence type="ECO:0000256" key="3">
    <source>
        <dbReference type="ARBA" id="ARBA00022692"/>
    </source>
</evidence>
<dbReference type="AlphaFoldDB" id="Q480U1"/>
<accession>Q480U1</accession>
<dbReference type="CDD" id="cd16015">
    <property type="entry name" value="LTA_synthase"/>
    <property type="match status" value="1"/>
</dbReference>
<dbReference type="PANTHER" id="PTHR47371:SF3">
    <property type="entry name" value="PHOSPHOGLYCEROL TRANSFERASE I"/>
    <property type="match status" value="1"/>
</dbReference>
<keyword evidence="7" id="KW-0479">Metal-binding</keyword>
<evidence type="ECO:0000256" key="8">
    <source>
        <dbReference type="PIRSR" id="PIRSR005091-3"/>
    </source>
</evidence>
<dbReference type="InterPro" id="IPR050448">
    <property type="entry name" value="OpgB/LTA_synthase_biosynth"/>
</dbReference>
<dbReference type="Gene3D" id="3.30.1120.80">
    <property type="match status" value="1"/>
</dbReference>
<evidence type="ECO:0000313" key="11">
    <source>
        <dbReference type="EMBL" id="AAZ26404.1"/>
    </source>
</evidence>
<feature type="transmembrane region" description="Helical" evidence="9">
    <location>
        <begin position="116"/>
        <end position="139"/>
    </location>
</feature>
<evidence type="ECO:0000256" key="5">
    <source>
        <dbReference type="ARBA" id="ARBA00023136"/>
    </source>
</evidence>
<dbReference type="InterPro" id="IPR017850">
    <property type="entry name" value="Alkaline_phosphatase_core_sf"/>
</dbReference>
<dbReference type="STRING" id="167879.CPS_2716"/>
<dbReference type="KEGG" id="cps:CPS_2716"/>
<dbReference type="HOGENOM" id="CLU_014653_3_1_6"/>
<evidence type="ECO:0000313" key="12">
    <source>
        <dbReference type="Proteomes" id="UP000000547"/>
    </source>
</evidence>
<comment type="subcellular location">
    <subcellularLocation>
        <location evidence="1">Cell membrane</location>
        <topology evidence="1">Multi-pass membrane protein</topology>
    </subcellularLocation>
</comment>
<dbReference type="Proteomes" id="UP000000547">
    <property type="component" value="Chromosome"/>
</dbReference>
<evidence type="ECO:0000256" key="4">
    <source>
        <dbReference type="ARBA" id="ARBA00022989"/>
    </source>
</evidence>
<dbReference type="GO" id="GO:0046872">
    <property type="term" value="F:metal ion binding"/>
    <property type="evidence" value="ECO:0007669"/>
    <property type="project" value="UniProtKB-KW"/>
</dbReference>